<keyword evidence="2" id="KW-1185">Reference proteome</keyword>
<evidence type="ECO:0000313" key="1">
    <source>
        <dbReference type="EMBL" id="WBO61654.1"/>
    </source>
</evidence>
<accession>A0ABY7NWM9</accession>
<gene>
    <name evidence="1" type="ORF">O1G22_01625</name>
</gene>
<name>A0ABY7NWM9_9ACTN</name>
<dbReference type="Proteomes" id="UP001212326">
    <property type="component" value="Chromosome"/>
</dbReference>
<organism evidence="1 2">
    <name type="scientific">Streptomyces camelliae</name>
    <dbReference type="NCBI Taxonomy" id="3004093"/>
    <lineage>
        <taxon>Bacteria</taxon>
        <taxon>Bacillati</taxon>
        <taxon>Actinomycetota</taxon>
        <taxon>Actinomycetes</taxon>
        <taxon>Kitasatosporales</taxon>
        <taxon>Streptomycetaceae</taxon>
        <taxon>Streptomyces</taxon>
    </lineage>
</organism>
<dbReference type="EMBL" id="CP115300">
    <property type="protein sequence ID" value="WBO61654.1"/>
    <property type="molecule type" value="Genomic_DNA"/>
</dbReference>
<sequence>MADAEHWVPDARTLLWCFGRADEHRVMPAIRDDVGRRAAELEPGSDAYWLLVSEAAIEAVLYDLLERAKAEGTVFGHQPPPST</sequence>
<dbReference type="RefSeq" id="WP_270079613.1">
    <property type="nucleotide sequence ID" value="NZ_CP115300.1"/>
</dbReference>
<evidence type="ECO:0000313" key="2">
    <source>
        <dbReference type="Proteomes" id="UP001212326"/>
    </source>
</evidence>
<reference evidence="1 2" key="1">
    <citation type="submission" date="2022-12" db="EMBL/GenBank/DDBJ databases">
        <authorList>
            <person name="Mo P."/>
        </authorList>
    </citation>
    <scope>NUCLEOTIDE SEQUENCE [LARGE SCALE GENOMIC DNA]</scope>
    <source>
        <strain evidence="1 2">HUAS 2-6</strain>
    </source>
</reference>
<proteinExistence type="predicted"/>
<protein>
    <submittedName>
        <fullName evidence="1">Uncharacterized protein</fullName>
    </submittedName>
</protein>